<reference evidence="2" key="1">
    <citation type="journal article" date="2017" name="Nat. Microbiol.">
        <title>Global analysis of biosynthetic gene clusters reveals vast potential of secondary metabolite production in Penicillium species.</title>
        <authorList>
            <person name="Nielsen J.C."/>
            <person name="Grijseels S."/>
            <person name="Prigent S."/>
            <person name="Ji B."/>
            <person name="Dainat J."/>
            <person name="Nielsen K.F."/>
            <person name="Frisvad J.C."/>
            <person name="Workman M."/>
            <person name="Nielsen J."/>
        </authorList>
    </citation>
    <scope>NUCLEOTIDE SEQUENCE [LARGE SCALE GENOMIC DNA]</scope>
    <source>
        <strain evidence="2">IBT 4502</strain>
    </source>
</reference>
<comment type="caution">
    <text evidence="1">The sequence shown here is derived from an EMBL/GenBank/DDBJ whole genome shotgun (WGS) entry which is preliminary data.</text>
</comment>
<dbReference type="InterPro" id="IPR011009">
    <property type="entry name" value="Kinase-like_dom_sf"/>
</dbReference>
<dbReference type="Proteomes" id="UP000191408">
    <property type="component" value="Unassembled WGS sequence"/>
</dbReference>
<organism evidence="1 2">
    <name type="scientific">Penicillium polonicum</name>
    <dbReference type="NCBI Taxonomy" id="60169"/>
    <lineage>
        <taxon>Eukaryota</taxon>
        <taxon>Fungi</taxon>
        <taxon>Dikarya</taxon>
        <taxon>Ascomycota</taxon>
        <taxon>Pezizomycotina</taxon>
        <taxon>Eurotiomycetes</taxon>
        <taxon>Eurotiomycetidae</taxon>
        <taxon>Eurotiales</taxon>
        <taxon>Aspergillaceae</taxon>
        <taxon>Penicillium</taxon>
    </lineage>
</organism>
<dbReference type="STRING" id="60169.A0A1V6NMK1"/>
<name>A0A1V6NMK1_PENPO</name>
<evidence type="ECO:0000313" key="1">
    <source>
        <dbReference type="EMBL" id="OQD65646.1"/>
    </source>
</evidence>
<protein>
    <recommendedName>
        <fullName evidence="3">Protein kinase domain-containing protein</fullName>
    </recommendedName>
</protein>
<dbReference type="AlphaFoldDB" id="A0A1V6NMK1"/>
<evidence type="ECO:0000313" key="2">
    <source>
        <dbReference type="Proteomes" id="UP000191408"/>
    </source>
</evidence>
<gene>
    <name evidence="1" type="ORF">PENPOL_c005G07880</name>
</gene>
<keyword evidence="2" id="KW-1185">Reference proteome</keyword>
<evidence type="ECO:0008006" key="3">
    <source>
        <dbReference type="Google" id="ProtNLM"/>
    </source>
</evidence>
<proteinExistence type="predicted"/>
<accession>A0A1V6NMK1</accession>
<dbReference type="EMBL" id="MDYM01000005">
    <property type="protein sequence ID" value="OQD65646.1"/>
    <property type="molecule type" value="Genomic_DNA"/>
</dbReference>
<sequence>MELMQIDLQTLLKAKPIESEVFQFFLYQIIRSMKYIHSASAIHRDRWGGRPGGEIFVF</sequence>
<dbReference type="SUPFAM" id="SSF56112">
    <property type="entry name" value="Protein kinase-like (PK-like)"/>
    <property type="match status" value="1"/>
</dbReference>
<dbReference type="Gene3D" id="1.10.510.10">
    <property type="entry name" value="Transferase(Phosphotransferase) domain 1"/>
    <property type="match status" value="1"/>
</dbReference>